<dbReference type="PANTHER" id="PTHR45688:SF13">
    <property type="entry name" value="ALANINE--GLYOXYLATE AMINOTRANSFERASE 2-LIKE"/>
    <property type="match status" value="1"/>
</dbReference>
<dbReference type="InterPro" id="IPR015421">
    <property type="entry name" value="PyrdxlP-dep_Trfase_major"/>
</dbReference>
<dbReference type="PIRSF" id="PIRSF000521">
    <property type="entry name" value="Transaminase_4ab_Lys_Orn"/>
    <property type="match status" value="1"/>
</dbReference>
<dbReference type="Gene3D" id="3.90.1150.10">
    <property type="entry name" value="Aspartate Aminotransferase, domain 1"/>
    <property type="match status" value="1"/>
</dbReference>
<gene>
    <name evidence="5" type="ORF">OTU49_003851</name>
</gene>
<dbReference type="EMBL" id="JARKIK010000039">
    <property type="protein sequence ID" value="KAK8738402.1"/>
    <property type="molecule type" value="Genomic_DNA"/>
</dbReference>
<protein>
    <recommendedName>
        <fullName evidence="7">Alanine-glyoxylate aminotransferase</fullName>
    </recommendedName>
</protein>
<comment type="similarity">
    <text evidence="1 3">Belongs to the class-III pyridoxal-phosphate-dependent aminotransferase family.</text>
</comment>
<reference evidence="5 6" key="1">
    <citation type="journal article" date="2024" name="BMC Genomics">
        <title>Genome assembly of redclaw crayfish (Cherax quadricarinatus) provides insights into its immune adaptation and hypoxia tolerance.</title>
        <authorList>
            <person name="Liu Z."/>
            <person name="Zheng J."/>
            <person name="Li H."/>
            <person name="Fang K."/>
            <person name="Wang S."/>
            <person name="He J."/>
            <person name="Zhou D."/>
            <person name="Weng S."/>
            <person name="Chi M."/>
            <person name="Gu Z."/>
            <person name="He J."/>
            <person name="Li F."/>
            <person name="Wang M."/>
        </authorList>
    </citation>
    <scope>NUCLEOTIDE SEQUENCE [LARGE SCALE GENOMIC DNA]</scope>
    <source>
        <strain evidence="5">ZL_2023a</strain>
    </source>
</reference>
<dbReference type="GO" id="GO:0008483">
    <property type="term" value="F:transaminase activity"/>
    <property type="evidence" value="ECO:0007669"/>
    <property type="project" value="InterPro"/>
</dbReference>
<organism evidence="5 6">
    <name type="scientific">Cherax quadricarinatus</name>
    <name type="common">Australian red claw crayfish</name>
    <dbReference type="NCBI Taxonomy" id="27406"/>
    <lineage>
        <taxon>Eukaryota</taxon>
        <taxon>Metazoa</taxon>
        <taxon>Ecdysozoa</taxon>
        <taxon>Arthropoda</taxon>
        <taxon>Crustacea</taxon>
        <taxon>Multicrustacea</taxon>
        <taxon>Malacostraca</taxon>
        <taxon>Eumalacostraca</taxon>
        <taxon>Eucarida</taxon>
        <taxon>Decapoda</taxon>
        <taxon>Pleocyemata</taxon>
        <taxon>Astacidea</taxon>
        <taxon>Parastacoidea</taxon>
        <taxon>Parastacidae</taxon>
        <taxon>Cherax</taxon>
    </lineage>
</organism>
<dbReference type="Gene3D" id="3.40.640.10">
    <property type="entry name" value="Type I PLP-dependent aspartate aminotransferase-like (Major domain)"/>
    <property type="match status" value="1"/>
</dbReference>
<dbReference type="PROSITE" id="PS00600">
    <property type="entry name" value="AA_TRANSFER_CLASS_3"/>
    <property type="match status" value="1"/>
</dbReference>
<dbReference type="GO" id="GO:0030170">
    <property type="term" value="F:pyridoxal phosphate binding"/>
    <property type="evidence" value="ECO:0007669"/>
    <property type="project" value="InterPro"/>
</dbReference>
<dbReference type="SUPFAM" id="SSF53383">
    <property type="entry name" value="PLP-dependent transferases"/>
    <property type="match status" value="1"/>
</dbReference>
<dbReference type="GO" id="GO:0005739">
    <property type="term" value="C:mitochondrion"/>
    <property type="evidence" value="ECO:0007669"/>
    <property type="project" value="TreeGrafter"/>
</dbReference>
<evidence type="ECO:0000256" key="1">
    <source>
        <dbReference type="ARBA" id="ARBA00008954"/>
    </source>
</evidence>
<dbReference type="InterPro" id="IPR015424">
    <property type="entry name" value="PyrdxlP-dep_Trfase"/>
</dbReference>
<proteinExistence type="inferred from homology"/>
<dbReference type="Pfam" id="PF00202">
    <property type="entry name" value="Aminotran_3"/>
    <property type="match status" value="1"/>
</dbReference>
<dbReference type="PANTHER" id="PTHR45688">
    <property type="match status" value="1"/>
</dbReference>
<keyword evidence="6" id="KW-1185">Reference proteome</keyword>
<name>A0AAW0XFV8_CHEQU</name>
<dbReference type="InterPro" id="IPR049704">
    <property type="entry name" value="Aminotrans_3_PPA_site"/>
</dbReference>
<evidence type="ECO:0000313" key="5">
    <source>
        <dbReference type="EMBL" id="KAK8738402.1"/>
    </source>
</evidence>
<dbReference type="InterPro" id="IPR015422">
    <property type="entry name" value="PyrdxlP-dep_Trfase_small"/>
</dbReference>
<keyword evidence="2 3" id="KW-0663">Pyridoxal phosphate</keyword>
<dbReference type="CDD" id="cd00610">
    <property type="entry name" value="OAT_like"/>
    <property type="match status" value="1"/>
</dbReference>
<feature type="region of interest" description="Disordered" evidence="4">
    <location>
        <begin position="450"/>
        <end position="469"/>
    </location>
</feature>
<evidence type="ECO:0000256" key="3">
    <source>
        <dbReference type="RuleBase" id="RU003560"/>
    </source>
</evidence>
<dbReference type="Proteomes" id="UP001445076">
    <property type="component" value="Unassembled WGS sequence"/>
</dbReference>
<sequence>MEGGSICSTVSSLHCDTAPLKIVRAQKQYMTDSLGVQYLDCVSNIAHVGHCHPQVVTAGKNQMATLVSAQGFVNDSLTKYVKQLISYFPDVLSVCYLVNSGSEANDLALRLARSYTNRMDVVVFDEAYHGNLGNLIDISPKMFNRMAQGKREFVHVIPYPDTYQGSYRDDDPQAAEKYVKEADRIITQATCNNRQISCFISECLIVNCGIVVPPRNYFRLLYNLIHEAGGVCIADEVQTGLGRTGEHFWAFEQYGVIPDIVTVGKPLGNGHPMAAVITTQEIADALGEYYSTFGGNPVACAIGMAVLDVIENEKLIQSAKAVGKTLLENLQILKTKHAVAGDVRGMGLCLGIEIVQDKCSRKPATELAQSIVYRLKEDHHILVQVEGPSHNVIAVTPPMCFTQLNARSLFNALDIVLSTCYQPGTVCTNIVDAQGSRSILSMEDLDSLKKENVEGPEAKRPRTSYDDID</sequence>
<dbReference type="InterPro" id="IPR005814">
    <property type="entry name" value="Aminotrans_3"/>
</dbReference>
<accession>A0AAW0XFV8</accession>
<evidence type="ECO:0008006" key="7">
    <source>
        <dbReference type="Google" id="ProtNLM"/>
    </source>
</evidence>
<dbReference type="AlphaFoldDB" id="A0AAW0XFV8"/>
<evidence type="ECO:0000256" key="4">
    <source>
        <dbReference type="SAM" id="MobiDB-lite"/>
    </source>
</evidence>
<evidence type="ECO:0000313" key="6">
    <source>
        <dbReference type="Proteomes" id="UP001445076"/>
    </source>
</evidence>
<evidence type="ECO:0000256" key="2">
    <source>
        <dbReference type="ARBA" id="ARBA00022898"/>
    </source>
</evidence>
<comment type="caution">
    <text evidence="5">The sequence shown here is derived from an EMBL/GenBank/DDBJ whole genome shotgun (WGS) entry which is preliminary data.</text>
</comment>